<organism evidence="1 2">
    <name type="scientific">Triangularia verruculosa</name>
    <dbReference type="NCBI Taxonomy" id="2587418"/>
    <lineage>
        <taxon>Eukaryota</taxon>
        <taxon>Fungi</taxon>
        <taxon>Dikarya</taxon>
        <taxon>Ascomycota</taxon>
        <taxon>Pezizomycotina</taxon>
        <taxon>Sordariomycetes</taxon>
        <taxon>Sordariomycetidae</taxon>
        <taxon>Sordariales</taxon>
        <taxon>Podosporaceae</taxon>
        <taxon>Triangularia</taxon>
    </lineage>
</organism>
<reference evidence="1" key="2">
    <citation type="submission" date="2023-05" db="EMBL/GenBank/DDBJ databases">
        <authorList>
            <consortium name="Lawrence Berkeley National Laboratory"/>
            <person name="Steindorff A."/>
            <person name="Hensen N."/>
            <person name="Bonometti L."/>
            <person name="Westerberg I."/>
            <person name="Brannstrom I.O."/>
            <person name="Guillou S."/>
            <person name="Cros-Aarteil S."/>
            <person name="Calhoun S."/>
            <person name="Haridas S."/>
            <person name="Kuo A."/>
            <person name="Mondo S."/>
            <person name="Pangilinan J."/>
            <person name="Riley R."/>
            <person name="Labutti K."/>
            <person name="Andreopoulos B."/>
            <person name="Lipzen A."/>
            <person name="Chen C."/>
            <person name="Yanf M."/>
            <person name="Daum C."/>
            <person name="Ng V."/>
            <person name="Clum A."/>
            <person name="Ohm R."/>
            <person name="Martin F."/>
            <person name="Silar P."/>
            <person name="Natvig D."/>
            <person name="Lalanne C."/>
            <person name="Gautier V."/>
            <person name="Ament-Velasquez S.L."/>
            <person name="Kruys A."/>
            <person name="Hutchinson M.I."/>
            <person name="Powell A.J."/>
            <person name="Barry K."/>
            <person name="Miller A.N."/>
            <person name="Grigoriev I.V."/>
            <person name="Debuchy R."/>
            <person name="Gladieux P."/>
            <person name="Thoren M.H."/>
            <person name="Johannesson H."/>
        </authorList>
    </citation>
    <scope>NUCLEOTIDE SEQUENCE</scope>
    <source>
        <strain evidence="1">CBS 315.58</strain>
    </source>
</reference>
<name>A0AAN7ARZ6_9PEZI</name>
<keyword evidence="2" id="KW-1185">Reference proteome</keyword>
<sequence length="160" mass="18422">MPREGNVFPWGKIWTKLSKDRGPEKLPLRSTFISVAGSLLKTLHQEKMIPVRDLIRDCKERMEATEYRLTDIPSTEEEADKVGEKFGDMSAQSISRCLFFRLLLLWLEVILEKTCETAIMGVDDYDVIPTAQDVANLEPDWQVVSNFEDWVWVSVAKTKN</sequence>
<gene>
    <name evidence="1" type="ORF">QBC40DRAFT_268544</name>
</gene>
<dbReference type="EMBL" id="MU863987">
    <property type="protein sequence ID" value="KAK4196342.1"/>
    <property type="molecule type" value="Genomic_DNA"/>
</dbReference>
<comment type="caution">
    <text evidence="1">The sequence shown here is derived from an EMBL/GenBank/DDBJ whole genome shotgun (WGS) entry which is preliminary data.</text>
</comment>
<dbReference type="Proteomes" id="UP001303160">
    <property type="component" value="Unassembled WGS sequence"/>
</dbReference>
<evidence type="ECO:0000313" key="1">
    <source>
        <dbReference type="EMBL" id="KAK4196342.1"/>
    </source>
</evidence>
<evidence type="ECO:0000313" key="2">
    <source>
        <dbReference type="Proteomes" id="UP001303160"/>
    </source>
</evidence>
<reference evidence="1" key="1">
    <citation type="journal article" date="2023" name="Mol. Phylogenet. Evol.">
        <title>Genome-scale phylogeny and comparative genomics of the fungal order Sordariales.</title>
        <authorList>
            <person name="Hensen N."/>
            <person name="Bonometti L."/>
            <person name="Westerberg I."/>
            <person name="Brannstrom I.O."/>
            <person name="Guillou S."/>
            <person name="Cros-Aarteil S."/>
            <person name="Calhoun S."/>
            <person name="Haridas S."/>
            <person name="Kuo A."/>
            <person name="Mondo S."/>
            <person name="Pangilinan J."/>
            <person name="Riley R."/>
            <person name="LaButti K."/>
            <person name="Andreopoulos B."/>
            <person name="Lipzen A."/>
            <person name="Chen C."/>
            <person name="Yan M."/>
            <person name="Daum C."/>
            <person name="Ng V."/>
            <person name="Clum A."/>
            <person name="Steindorff A."/>
            <person name="Ohm R.A."/>
            <person name="Martin F."/>
            <person name="Silar P."/>
            <person name="Natvig D.O."/>
            <person name="Lalanne C."/>
            <person name="Gautier V."/>
            <person name="Ament-Velasquez S.L."/>
            <person name="Kruys A."/>
            <person name="Hutchinson M.I."/>
            <person name="Powell A.J."/>
            <person name="Barry K."/>
            <person name="Miller A.N."/>
            <person name="Grigoriev I.V."/>
            <person name="Debuchy R."/>
            <person name="Gladieux P."/>
            <person name="Hiltunen Thoren M."/>
            <person name="Johannesson H."/>
        </authorList>
    </citation>
    <scope>NUCLEOTIDE SEQUENCE</scope>
    <source>
        <strain evidence="1">CBS 315.58</strain>
    </source>
</reference>
<accession>A0AAN7ARZ6</accession>
<dbReference type="AlphaFoldDB" id="A0AAN7ARZ6"/>
<protein>
    <submittedName>
        <fullName evidence="1">Uncharacterized protein</fullName>
    </submittedName>
</protein>
<proteinExistence type="predicted"/>